<proteinExistence type="predicted"/>
<dbReference type="HOGENOM" id="CLU_3218271_0_0_9"/>
<accession>A0A078MD71</accession>
<sequence length="44" mass="5069">MAKRQTKAQPNESKLGKIIRFGMVYAPIIIPIARKVMNNRKKTK</sequence>
<evidence type="ECO:0000313" key="1">
    <source>
        <dbReference type="EMBL" id="CEA03392.1"/>
    </source>
</evidence>
<protein>
    <submittedName>
        <fullName evidence="1">Uncharacterized protein</fullName>
    </submittedName>
</protein>
<gene>
    <name evidence="1" type="ORF">BN1050_01552</name>
</gene>
<organism evidence="1">
    <name type="scientific">Metalysinibacillus saudimassiliensis</name>
    <dbReference type="NCBI Taxonomy" id="1461583"/>
    <lineage>
        <taxon>Bacteria</taxon>
        <taxon>Bacillati</taxon>
        <taxon>Bacillota</taxon>
        <taxon>Bacilli</taxon>
        <taxon>Bacillales</taxon>
        <taxon>Caryophanaceae</taxon>
        <taxon>Metalysinibacillus</taxon>
    </lineage>
</organism>
<dbReference type="EMBL" id="LN483075">
    <property type="protein sequence ID" value="CEA03392.1"/>
    <property type="molecule type" value="Genomic_DNA"/>
</dbReference>
<name>A0A078MD71_9BACL</name>
<dbReference type="PATRIC" id="fig|1461583.4.peg.1492"/>
<dbReference type="AlphaFoldDB" id="A0A078MD71"/>
<reference evidence="1" key="1">
    <citation type="submission" date="2014-07" db="EMBL/GenBank/DDBJ databases">
        <authorList>
            <person name="Urmite Genomes Urmite Genomes"/>
        </authorList>
    </citation>
    <scope>NUCLEOTIDE SEQUENCE</scope>
    <source>
        <strain evidence="1">13S34_air</strain>
    </source>
</reference>